<name>A0A3G2YRR1_9CAUD</name>
<dbReference type="EMBL" id="MF431616">
    <property type="protein sequence ID" value="AYP28081.1"/>
    <property type="molecule type" value="Genomic_DNA"/>
</dbReference>
<keyword evidence="4" id="KW-0269">Exonuclease</keyword>
<dbReference type="Gene3D" id="1.10.150.20">
    <property type="entry name" value="5' to 3' exonuclease, C-terminal subdomain"/>
    <property type="match status" value="1"/>
</dbReference>
<dbReference type="InterPro" id="IPR038969">
    <property type="entry name" value="FEN"/>
</dbReference>
<reference evidence="5" key="1">
    <citation type="submission" date="2017-07" db="EMBL/GenBank/DDBJ databases">
        <title>Cobaviruses - a newly discovered phage group infecting protist-associated Rhodobacteraceae is ubiquitous in highly productive marine areas.</title>
        <authorList>
            <person name="Bischoff V."/>
            <person name="Bunk B."/>
            <person name="Meier-Kolthoff J."/>
            <person name="Sproer C."/>
            <person name="Poehlein A."/>
            <person name="Dogs M."/>
            <person name="Daniel R."/>
            <person name="Overmann J."/>
            <person name="Goker M."/>
            <person name="Simon M."/>
            <person name="Brinkhoff T."/>
            <person name="Moraru C."/>
        </authorList>
    </citation>
    <scope>NUCLEOTIDE SEQUENCE [LARGE SCALE GENOMIC DNA]</scope>
</reference>
<dbReference type="InterPro" id="IPR002421">
    <property type="entry name" value="5-3_exonuclease"/>
</dbReference>
<reference evidence="4 5" key="2">
    <citation type="journal article" date="2019" name="ISME J.">
        <title>Cobaviruses - a new globally distributed phage group infecting Rhodobacteraceae in marine ecosystems.</title>
        <authorList>
            <person name="Bischoff V."/>
            <person name="Bunk B."/>
            <person name="Meier-Kolthoff J.P."/>
            <person name="Sproer C."/>
            <person name="Poehlein A."/>
            <person name="Dogs M."/>
            <person name="Nguyen M."/>
            <person name="Petersen J."/>
            <person name="Daniel R."/>
            <person name="Overmann J."/>
            <person name="Goker M."/>
            <person name="Simon M."/>
            <person name="Brinkhoff T."/>
            <person name="Moraru C."/>
        </authorList>
    </citation>
    <scope>NUCLEOTIDE SEQUENCE [LARGE SCALE GENOMIC DNA]</scope>
</reference>
<evidence type="ECO:0000256" key="1">
    <source>
        <dbReference type="ARBA" id="ARBA00022722"/>
    </source>
</evidence>
<dbReference type="GO" id="GO:0003677">
    <property type="term" value="F:DNA binding"/>
    <property type="evidence" value="ECO:0007669"/>
    <property type="project" value="InterPro"/>
</dbReference>
<dbReference type="InterPro" id="IPR036279">
    <property type="entry name" value="5-3_exonuclease_C_sf"/>
</dbReference>
<sequence length="230" mass="26469">MSKPYLIDGDPFAYRAAFSAQGDDLEEAIDKVDDFLEQALHAVSWDWTDDDYQVFLTGKENFRYDVAVTYPYKGNRKNAERPEHLEDVRQHMIDNWSAIVSDGEEADDLLGIWSTEYGPNAIVISIDKDMLQLPCNHFNPVTKVHKTVRDFEGLKFFYTQLLTGDTVDNIKGCKGIGPVKAKAILSDCKTEKELYNTCLLTYDNDLDWLMENARLLWLRRSVGQMWEPPE</sequence>
<keyword evidence="1" id="KW-0540">Nuclease</keyword>
<evidence type="ECO:0000313" key="5">
    <source>
        <dbReference type="Proteomes" id="UP000273515"/>
    </source>
</evidence>
<dbReference type="SUPFAM" id="SSF47807">
    <property type="entry name" value="5' to 3' exonuclease, C-terminal subdomain"/>
    <property type="match status" value="1"/>
</dbReference>
<dbReference type="InterPro" id="IPR029060">
    <property type="entry name" value="PIN-like_dom_sf"/>
</dbReference>
<dbReference type="GO" id="GO:0017108">
    <property type="term" value="F:5'-flap endonuclease activity"/>
    <property type="evidence" value="ECO:0007669"/>
    <property type="project" value="InterPro"/>
</dbReference>
<dbReference type="InterPro" id="IPR020046">
    <property type="entry name" value="5-3_exonucl_a-hlix_arch_N"/>
</dbReference>
<protein>
    <submittedName>
        <fullName evidence="4">Exonuclease</fullName>
    </submittedName>
</protein>
<evidence type="ECO:0000256" key="2">
    <source>
        <dbReference type="ARBA" id="ARBA00022801"/>
    </source>
</evidence>
<accession>A0A3G2YRR1</accession>
<dbReference type="Proteomes" id="UP000273515">
    <property type="component" value="Segment"/>
</dbReference>
<dbReference type="PANTHER" id="PTHR42646">
    <property type="entry name" value="FLAP ENDONUCLEASE XNI"/>
    <property type="match status" value="1"/>
</dbReference>
<dbReference type="SMART" id="SM00279">
    <property type="entry name" value="HhH2"/>
    <property type="match status" value="1"/>
</dbReference>
<dbReference type="GO" id="GO:0008409">
    <property type="term" value="F:5'-3' exonuclease activity"/>
    <property type="evidence" value="ECO:0007669"/>
    <property type="project" value="InterPro"/>
</dbReference>
<evidence type="ECO:0000313" key="4">
    <source>
        <dbReference type="EMBL" id="AYP28081.1"/>
    </source>
</evidence>
<dbReference type="Pfam" id="PF02739">
    <property type="entry name" value="5_3_exonuc_N"/>
    <property type="match status" value="1"/>
</dbReference>
<dbReference type="PANTHER" id="PTHR42646:SF2">
    <property type="entry name" value="5'-3' EXONUCLEASE FAMILY PROTEIN"/>
    <property type="match status" value="1"/>
</dbReference>
<organism evidence="4 5">
    <name type="scientific">Lentibacter phage vB_LenP_ICBM2</name>
    <dbReference type="NCBI Taxonomy" id="2847823"/>
    <lineage>
        <taxon>Viruses</taxon>
        <taxon>Duplodnaviria</taxon>
        <taxon>Heunggongvirae</taxon>
        <taxon>Uroviricota</taxon>
        <taxon>Caudoviricetes</taxon>
        <taxon>Zobellviridae</taxon>
        <taxon>Cobavirinae</taxon>
        <taxon>Veravirus</taxon>
        <taxon>Veravirus septentrionalis</taxon>
    </lineage>
</organism>
<dbReference type="SMART" id="SM00475">
    <property type="entry name" value="53EXOc"/>
    <property type="match status" value="1"/>
</dbReference>
<dbReference type="GO" id="GO:0033567">
    <property type="term" value="P:DNA replication, Okazaki fragment processing"/>
    <property type="evidence" value="ECO:0007669"/>
    <property type="project" value="InterPro"/>
</dbReference>
<dbReference type="Gene3D" id="3.40.50.1010">
    <property type="entry name" value="5'-nuclease"/>
    <property type="match status" value="1"/>
</dbReference>
<feature type="domain" description="5'-3' exonuclease" evidence="3">
    <location>
        <begin position="3"/>
        <end position="228"/>
    </location>
</feature>
<proteinExistence type="predicted"/>
<dbReference type="InterPro" id="IPR008918">
    <property type="entry name" value="HhH2"/>
</dbReference>
<evidence type="ECO:0000259" key="3">
    <source>
        <dbReference type="SMART" id="SM00475"/>
    </source>
</evidence>
<dbReference type="SUPFAM" id="SSF88723">
    <property type="entry name" value="PIN domain-like"/>
    <property type="match status" value="1"/>
</dbReference>
<keyword evidence="5" id="KW-1185">Reference proteome</keyword>
<gene>
    <name evidence="4" type="ORF">vBLenPICBM2__20</name>
</gene>
<keyword evidence="2" id="KW-0378">Hydrolase</keyword>